<reference evidence="7 8" key="1">
    <citation type="submission" date="2024-01" db="EMBL/GenBank/DDBJ databases">
        <title>A telomere-to-telomere, gap-free genome of sweet tea (Lithocarpus litseifolius).</title>
        <authorList>
            <person name="Zhou J."/>
        </authorList>
    </citation>
    <scope>NUCLEOTIDE SEQUENCE [LARGE SCALE GENOMIC DNA]</scope>
    <source>
        <strain evidence="7">Zhou-2022a</strain>
        <tissue evidence="7">Leaf</tissue>
    </source>
</reference>
<dbReference type="InterPro" id="IPR003107">
    <property type="entry name" value="HAT"/>
</dbReference>
<dbReference type="GO" id="GO:0000974">
    <property type="term" value="C:Prp19 complex"/>
    <property type="evidence" value="ECO:0007669"/>
    <property type="project" value="TreeGrafter"/>
</dbReference>
<dbReference type="SUPFAM" id="SSF48452">
    <property type="entry name" value="TPR-like"/>
    <property type="match status" value="1"/>
</dbReference>
<evidence type="ECO:0008006" key="9">
    <source>
        <dbReference type="Google" id="ProtNLM"/>
    </source>
</evidence>
<dbReference type="PANTHER" id="PTHR11246:SF3">
    <property type="entry name" value="CROOKED NECK-LIKE PROTEIN 1"/>
    <property type="match status" value="1"/>
</dbReference>
<evidence type="ECO:0000256" key="2">
    <source>
        <dbReference type="ARBA" id="ARBA00008644"/>
    </source>
</evidence>
<keyword evidence="3" id="KW-0507">mRNA processing</keyword>
<name>A0AAW2DD43_9ROSI</name>
<dbReference type="GO" id="GO:0071007">
    <property type="term" value="C:U2-type catalytic step 2 spliceosome"/>
    <property type="evidence" value="ECO:0007669"/>
    <property type="project" value="TreeGrafter"/>
</dbReference>
<dbReference type="InterPro" id="IPR011990">
    <property type="entry name" value="TPR-like_helical_dom_sf"/>
</dbReference>
<gene>
    <name evidence="7" type="ORF">SO802_009561</name>
</gene>
<evidence type="ECO:0000256" key="1">
    <source>
        <dbReference type="ARBA" id="ARBA00004123"/>
    </source>
</evidence>
<dbReference type="PANTHER" id="PTHR11246">
    <property type="entry name" value="PRE-MRNA SPLICING FACTOR"/>
    <property type="match status" value="1"/>
</dbReference>
<dbReference type="GO" id="GO:0000245">
    <property type="term" value="P:spliceosomal complex assembly"/>
    <property type="evidence" value="ECO:0007669"/>
    <property type="project" value="TreeGrafter"/>
</dbReference>
<organism evidence="7 8">
    <name type="scientific">Lithocarpus litseifolius</name>
    <dbReference type="NCBI Taxonomy" id="425828"/>
    <lineage>
        <taxon>Eukaryota</taxon>
        <taxon>Viridiplantae</taxon>
        <taxon>Streptophyta</taxon>
        <taxon>Embryophyta</taxon>
        <taxon>Tracheophyta</taxon>
        <taxon>Spermatophyta</taxon>
        <taxon>Magnoliopsida</taxon>
        <taxon>eudicotyledons</taxon>
        <taxon>Gunneridae</taxon>
        <taxon>Pentapetalae</taxon>
        <taxon>rosids</taxon>
        <taxon>fabids</taxon>
        <taxon>Fagales</taxon>
        <taxon>Fagaceae</taxon>
        <taxon>Lithocarpus</taxon>
    </lineage>
</organism>
<keyword evidence="4" id="KW-0677">Repeat</keyword>
<dbReference type="EMBL" id="JAZDWU010000003">
    <property type="protein sequence ID" value="KAL0008059.1"/>
    <property type="molecule type" value="Genomic_DNA"/>
</dbReference>
<protein>
    <recommendedName>
        <fullName evidence="9">Crooked neck protein</fullName>
    </recommendedName>
</protein>
<accession>A0AAW2DD43</accession>
<evidence type="ECO:0000256" key="3">
    <source>
        <dbReference type="ARBA" id="ARBA00022664"/>
    </source>
</evidence>
<evidence type="ECO:0000256" key="5">
    <source>
        <dbReference type="ARBA" id="ARBA00023187"/>
    </source>
</evidence>
<comment type="subcellular location">
    <subcellularLocation>
        <location evidence="1">Nucleus</location>
    </subcellularLocation>
</comment>
<dbReference type="Gene3D" id="1.25.40.10">
    <property type="entry name" value="Tetratricopeptide repeat domain"/>
    <property type="match status" value="1"/>
</dbReference>
<keyword evidence="5" id="KW-0508">mRNA splicing</keyword>
<dbReference type="InterPro" id="IPR059164">
    <property type="entry name" value="HAT_PRP39_C"/>
</dbReference>
<evidence type="ECO:0000256" key="6">
    <source>
        <dbReference type="ARBA" id="ARBA00023242"/>
    </source>
</evidence>
<dbReference type="GO" id="GO:0071011">
    <property type="term" value="C:precatalytic spliceosome"/>
    <property type="evidence" value="ECO:0007669"/>
    <property type="project" value="TreeGrafter"/>
</dbReference>
<evidence type="ECO:0000313" key="8">
    <source>
        <dbReference type="Proteomes" id="UP001459277"/>
    </source>
</evidence>
<comment type="caution">
    <text evidence="7">The sequence shown here is derived from an EMBL/GenBank/DDBJ whole genome shotgun (WGS) entry which is preliminary data.</text>
</comment>
<dbReference type="SMART" id="SM00386">
    <property type="entry name" value="HAT"/>
    <property type="match status" value="1"/>
</dbReference>
<keyword evidence="8" id="KW-1185">Reference proteome</keyword>
<evidence type="ECO:0000256" key="4">
    <source>
        <dbReference type="ARBA" id="ARBA00022737"/>
    </source>
</evidence>
<comment type="similarity">
    <text evidence="2">Belongs to the crooked-neck family.</text>
</comment>
<sequence>MWRVIAQPALDMPELLWKAYIDFEISESEFERTRELYERLLDRTKHLKIWISYAKFEASAMEEDAKGVFEKAINYYRTSAPELKEEKAMLLEEWLNMESSFGELGDISLIQAKLPKKLKKRRQMVSEDGPAGYEEYIDYMFPEETQTTNLKILEAAYKWKKQKISDED</sequence>
<dbReference type="FunFam" id="1.25.40.10:FF:001774">
    <property type="entry name" value="Crooked neck-like protein 1"/>
    <property type="match status" value="1"/>
</dbReference>
<dbReference type="AlphaFoldDB" id="A0AAW2DD43"/>
<dbReference type="InterPro" id="IPR045075">
    <property type="entry name" value="Syf1-like"/>
</dbReference>
<dbReference type="Pfam" id="PF23241">
    <property type="entry name" value="HAT_PRP39_C"/>
    <property type="match status" value="1"/>
</dbReference>
<dbReference type="GO" id="GO:0071014">
    <property type="term" value="C:post-mRNA release spliceosomal complex"/>
    <property type="evidence" value="ECO:0007669"/>
    <property type="project" value="TreeGrafter"/>
</dbReference>
<proteinExistence type="inferred from homology"/>
<keyword evidence="6" id="KW-0539">Nucleus</keyword>
<dbReference type="Proteomes" id="UP001459277">
    <property type="component" value="Unassembled WGS sequence"/>
</dbReference>
<evidence type="ECO:0000313" key="7">
    <source>
        <dbReference type="EMBL" id="KAL0008059.1"/>
    </source>
</evidence>